<feature type="transmembrane region" description="Helical" evidence="6">
    <location>
        <begin position="6"/>
        <end position="29"/>
    </location>
</feature>
<evidence type="ECO:0000256" key="6">
    <source>
        <dbReference type="SAM" id="Phobius"/>
    </source>
</evidence>
<dbReference type="InterPro" id="IPR017941">
    <property type="entry name" value="Rieske_2Fe-2S"/>
</dbReference>
<accession>A0A9W9FI37</accession>
<dbReference type="InterPro" id="IPR036922">
    <property type="entry name" value="Rieske_2Fe-2S_sf"/>
</dbReference>
<dbReference type="PRINTS" id="PR00090">
    <property type="entry name" value="RNGDIOXGNASE"/>
</dbReference>
<evidence type="ECO:0000256" key="3">
    <source>
        <dbReference type="ARBA" id="ARBA00023002"/>
    </source>
</evidence>
<sequence>MDFLDAYLLSPGSILVGVVTIAFLVHGAWGRLQRQKTEKFTVPTNANHHANGEISVSKEPEVPGGWWDSPDVFELERRALFSKTWIFLANSTQFPKRGAYQSFDLAGYPVFLIRGKDDKIRAFHNVCRHRAYTITQKESGASTVLGCRYHGWSYDTYGKLVKAPKFEDVPGFVKSENSLFEIHTHTTERGWVFVNLNAGEPAAFKESTGASLEEFARDASLGNNLEWVTGQTLTGALNWKFGNAGHFTDLTEKLEKRISETLKPSFATQLVRAVTQKNNQVKCSIFPTTFLYSFEQADLCLTVTFLPSSEKTTQIRYDLFDSSPKTETDENALANSVGDVVQNFVKDLEIDFASLDGRSAGSSSANSNILKEIQEHQKLEKMNGGQILPAMRQPKGSSLFQKAEQLCKELDCSGPGSHGNGSGGLDW</sequence>
<dbReference type="GO" id="GO:0016491">
    <property type="term" value="F:oxidoreductase activity"/>
    <property type="evidence" value="ECO:0007669"/>
    <property type="project" value="UniProtKB-KW"/>
</dbReference>
<keyword evidence="9" id="KW-1185">Reference proteome</keyword>
<dbReference type="PANTHER" id="PTHR43756:SF6">
    <property type="entry name" value="CLUSTER-BINDING PROTEIN, PUTATIVE (AFU_ORTHOLOGUE AFUA_6G03920)-RELATED"/>
    <property type="match status" value="1"/>
</dbReference>
<name>A0A9W9FI37_9EURO</name>
<keyword evidence="6" id="KW-1133">Transmembrane helix</keyword>
<evidence type="ECO:0000313" key="9">
    <source>
        <dbReference type="Proteomes" id="UP001149165"/>
    </source>
</evidence>
<evidence type="ECO:0000256" key="4">
    <source>
        <dbReference type="ARBA" id="ARBA00023004"/>
    </source>
</evidence>
<dbReference type="Proteomes" id="UP001149165">
    <property type="component" value="Unassembled WGS sequence"/>
</dbReference>
<gene>
    <name evidence="8" type="ORF">N7456_006570</name>
</gene>
<proteinExistence type="predicted"/>
<keyword evidence="4" id="KW-0408">Iron</keyword>
<dbReference type="Gene3D" id="2.102.10.10">
    <property type="entry name" value="Rieske [2Fe-2S] iron-sulphur domain"/>
    <property type="match status" value="1"/>
</dbReference>
<evidence type="ECO:0000256" key="1">
    <source>
        <dbReference type="ARBA" id="ARBA00022714"/>
    </source>
</evidence>
<dbReference type="GO" id="GO:0005506">
    <property type="term" value="F:iron ion binding"/>
    <property type="evidence" value="ECO:0007669"/>
    <property type="project" value="InterPro"/>
</dbReference>
<keyword evidence="6" id="KW-0812">Transmembrane</keyword>
<keyword evidence="2" id="KW-0479">Metal-binding</keyword>
<keyword evidence="6" id="KW-0472">Membrane</keyword>
<dbReference type="PANTHER" id="PTHR43756">
    <property type="entry name" value="CHOLINE MONOOXYGENASE, CHLOROPLASTIC"/>
    <property type="match status" value="1"/>
</dbReference>
<evidence type="ECO:0000256" key="5">
    <source>
        <dbReference type="ARBA" id="ARBA00023014"/>
    </source>
</evidence>
<dbReference type="InterPro" id="IPR001663">
    <property type="entry name" value="Rng_hydr_dOase-A"/>
</dbReference>
<organism evidence="8 9">
    <name type="scientific">Penicillium angulare</name>
    <dbReference type="NCBI Taxonomy" id="116970"/>
    <lineage>
        <taxon>Eukaryota</taxon>
        <taxon>Fungi</taxon>
        <taxon>Dikarya</taxon>
        <taxon>Ascomycota</taxon>
        <taxon>Pezizomycotina</taxon>
        <taxon>Eurotiomycetes</taxon>
        <taxon>Eurotiomycetidae</taxon>
        <taxon>Eurotiales</taxon>
        <taxon>Aspergillaceae</taxon>
        <taxon>Penicillium</taxon>
    </lineage>
</organism>
<keyword evidence="5" id="KW-0411">Iron-sulfur</keyword>
<keyword evidence="1" id="KW-0001">2Fe-2S</keyword>
<feature type="domain" description="Rieske" evidence="7">
    <location>
        <begin position="85"/>
        <end position="172"/>
    </location>
</feature>
<dbReference type="PROSITE" id="PS51296">
    <property type="entry name" value="RIESKE"/>
    <property type="match status" value="1"/>
</dbReference>
<protein>
    <recommendedName>
        <fullName evidence="7">Rieske domain-containing protein</fullName>
    </recommendedName>
</protein>
<keyword evidence="3" id="KW-0560">Oxidoreductase</keyword>
<dbReference type="PROSITE" id="PS00570">
    <property type="entry name" value="RING_HYDROXYL_ALPHA"/>
    <property type="match status" value="1"/>
</dbReference>
<dbReference type="GO" id="GO:0051537">
    <property type="term" value="F:2 iron, 2 sulfur cluster binding"/>
    <property type="evidence" value="ECO:0007669"/>
    <property type="project" value="UniProtKB-KW"/>
</dbReference>
<dbReference type="InterPro" id="IPR015881">
    <property type="entry name" value="ARHD_Rieske_2Fe_2S"/>
</dbReference>
<dbReference type="Gene3D" id="3.90.380.10">
    <property type="entry name" value="Naphthalene 1,2-dioxygenase Alpha Subunit, Chain A, domain 1"/>
    <property type="match status" value="1"/>
</dbReference>
<evidence type="ECO:0000313" key="8">
    <source>
        <dbReference type="EMBL" id="KAJ5100518.1"/>
    </source>
</evidence>
<dbReference type="Pfam" id="PF00355">
    <property type="entry name" value="Rieske"/>
    <property type="match status" value="1"/>
</dbReference>
<dbReference type="AlphaFoldDB" id="A0A9W9FI37"/>
<reference evidence="8" key="2">
    <citation type="journal article" date="2023" name="IMA Fungus">
        <title>Comparative genomic study of the Penicillium genus elucidates a diverse pangenome and 15 lateral gene transfer events.</title>
        <authorList>
            <person name="Petersen C."/>
            <person name="Sorensen T."/>
            <person name="Nielsen M.R."/>
            <person name="Sondergaard T.E."/>
            <person name="Sorensen J.L."/>
            <person name="Fitzpatrick D.A."/>
            <person name="Frisvad J.C."/>
            <person name="Nielsen K.L."/>
        </authorList>
    </citation>
    <scope>NUCLEOTIDE SEQUENCE</scope>
    <source>
        <strain evidence="8">IBT 30069</strain>
    </source>
</reference>
<dbReference type="EMBL" id="JAPQKH010000004">
    <property type="protein sequence ID" value="KAJ5100518.1"/>
    <property type="molecule type" value="Genomic_DNA"/>
</dbReference>
<evidence type="ECO:0000256" key="2">
    <source>
        <dbReference type="ARBA" id="ARBA00022723"/>
    </source>
</evidence>
<dbReference type="OrthoDB" id="426882at2759"/>
<evidence type="ECO:0000259" key="7">
    <source>
        <dbReference type="PROSITE" id="PS51296"/>
    </source>
</evidence>
<comment type="caution">
    <text evidence="8">The sequence shown here is derived from an EMBL/GenBank/DDBJ whole genome shotgun (WGS) entry which is preliminary data.</text>
</comment>
<dbReference type="SUPFAM" id="SSF50022">
    <property type="entry name" value="ISP domain"/>
    <property type="match status" value="1"/>
</dbReference>
<dbReference type="CDD" id="cd03469">
    <property type="entry name" value="Rieske_RO_Alpha_N"/>
    <property type="match status" value="1"/>
</dbReference>
<reference evidence="8" key="1">
    <citation type="submission" date="2022-11" db="EMBL/GenBank/DDBJ databases">
        <authorList>
            <person name="Petersen C."/>
        </authorList>
    </citation>
    <scope>NUCLEOTIDE SEQUENCE</scope>
    <source>
        <strain evidence="8">IBT 30069</strain>
    </source>
</reference>